<dbReference type="EMBL" id="JARBJD010000101">
    <property type="protein sequence ID" value="KAK2952584.1"/>
    <property type="molecule type" value="Genomic_DNA"/>
</dbReference>
<accession>A0ABQ9XP61</accession>
<dbReference type="Proteomes" id="UP001281761">
    <property type="component" value="Unassembled WGS sequence"/>
</dbReference>
<reference evidence="2 3" key="1">
    <citation type="journal article" date="2022" name="bioRxiv">
        <title>Genomics of Preaxostyla Flagellates Illuminates Evolutionary Transitions and the Path Towards Mitochondrial Loss.</title>
        <authorList>
            <person name="Novak L.V.F."/>
            <person name="Treitli S.C."/>
            <person name="Pyrih J."/>
            <person name="Halakuc P."/>
            <person name="Pipaliya S.V."/>
            <person name="Vacek V."/>
            <person name="Brzon O."/>
            <person name="Soukal P."/>
            <person name="Eme L."/>
            <person name="Dacks J.B."/>
            <person name="Karnkowska A."/>
            <person name="Elias M."/>
            <person name="Hampl V."/>
        </authorList>
    </citation>
    <scope>NUCLEOTIDE SEQUENCE [LARGE SCALE GENOMIC DNA]</scope>
    <source>
        <strain evidence="2">NAU3</strain>
        <tissue evidence="2">Gut</tissue>
    </source>
</reference>
<feature type="compositionally biased region" description="Basic and acidic residues" evidence="1">
    <location>
        <begin position="243"/>
        <end position="256"/>
    </location>
</feature>
<name>A0ABQ9XP61_9EUKA</name>
<keyword evidence="3" id="KW-1185">Reference proteome</keyword>
<organism evidence="2 3">
    <name type="scientific">Blattamonas nauphoetae</name>
    <dbReference type="NCBI Taxonomy" id="2049346"/>
    <lineage>
        <taxon>Eukaryota</taxon>
        <taxon>Metamonada</taxon>
        <taxon>Preaxostyla</taxon>
        <taxon>Oxymonadida</taxon>
        <taxon>Blattamonas</taxon>
    </lineage>
</organism>
<feature type="region of interest" description="Disordered" evidence="1">
    <location>
        <begin position="224"/>
        <end position="268"/>
    </location>
</feature>
<evidence type="ECO:0000256" key="1">
    <source>
        <dbReference type="SAM" id="MobiDB-lite"/>
    </source>
</evidence>
<dbReference type="InterPro" id="IPR052579">
    <property type="entry name" value="Zinc_finger_SWIM"/>
</dbReference>
<comment type="caution">
    <text evidence="2">The sequence shown here is derived from an EMBL/GenBank/DDBJ whole genome shotgun (WGS) entry which is preliminary data.</text>
</comment>
<feature type="compositionally biased region" description="Polar residues" evidence="1">
    <location>
        <begin position="225"/>
        <end position="237"/>
    </location>
</feature>
<evidence type="ECO:0000313" key="2">
    <source>
        <dbReference type="EMBL" id="KAK2952584.1"/>
    </source>
</evidence>
<proteinExistence type="predicted"/>
<dbReference type="PANTHER" id="PTHR31569">
    <property type="entry name" value="SWIM-TYPE DOMAIN-CONTAINING PROTEIN"/>
    <property type="match status" value="1"/>
</dbReference>
<sequence>MKSVEAKSLASFTDSTTGVVNRAKHSDFLVAFRDCVEQKTPTDFKNKLQLFRQTYHKYGDLLAFLDREWLPYAEYFCRYSTNQFLNCGENTTSPIEGLHAQLKSYLVTSKIPVNDTFQRIVHYIDQQQILVRKRIDDEKLSRPVSLAHNFVFKDCLGTVASRALFHVRDEIDLLSKGTRFVCDHIIRTTHDIPCDCELKPFTNKLVSIDPSLFGPIWWLNPTEYPRQQSNPPDSHTTVPHVGEPQRREDMAKEQKTKGASTKAAETKEMRAIRLALKMKADKREREE</sequence>
<gene>
    <name evidence="2" type="ORF">BLNAU_12412</name>
</gene>
<evidence type="ECO:0000313" key="3">
    <source>
        <dbReference type="Proteomes" id="UP001281761"/>
    </source>
</evidence>
<protein>
    <submittedName>
        <fullName evidence="2">Uncharacterized protein</fullName>
    </submittedName>
</protein>
<dbReference type="PANTHER" id="PTHR31569:SF4">
    <property type="entry name" value="SWIM-TYPE DOMAIN-CONTAINING PROTEIN"/>
    <property type="match status" value="1"/>
</dbReference>